<dbReference type="KEGG" id="gim:F1728_19675"/>
<evidence type="ECO:0000313" key="2">
    <source>
        <dbReference type="EMBL" id="QGQ27032.1"/>
    </source>
</evidence>
<gene>
    <name evidence="2" type="ORF">F1728_19675</name>
</gene>
<name>A0A6I6AN22_9PLAN</name>
<evidence type="ECO:0000313" key="3">
    <source>
        <dbReference type="Proteomes" id="UP000427281"/>
    </source>
</evidence>
<proteinExistence type="predicted"/>
<keyword evidence="1" id="KW-0472">Membrane</keyword>
<feature type="transmembrane region" description="Helical" evidence="1">
    <location>
        <begin position="59"/>
        <end position="83"/>
    </location>
</feature>
<dbReference type="Proteomes" id="UP000427281">
    <property type="component" value="Chromosome"/>
</dbReference>
<dbReference type="InterPro" id="IPR044020">
    <property type="entry name" value="DUF5676"/>
</dbReference>
<organism evidence="2 3">
    <name type="scientific">Gimesia benthica</name>
    <dbReference type="NCBI Taxonomy" id="2608982"/>
    <lineage>
        <taxon>Bacteria</taxon>
        <taxon>Pseudomonadati</taxon>
        <taxon>Planctomycetota</taxon>
        <taxon>Planctomycetia</taxon>
        <taxon>Planctomycetales</taxon>
        <taxon>Planctomycetaceae</taxon>
        <taxon>Gimesia</taxon>
    </lineage>
</organism>
<dbReference type="Pfam" id="PF18926">
    <property type="entry name" value="DUF5676"/>
    <property type="match status" value="1"/>
</dbReference>
<keyword evidence="3" id="KW-1185">Reference proteome</keyword>
<accession>A0A6I6AN22</accession>
<dbReference type="EMBL" id="CP043930">
    <property type="protein sequence ID" value="QGQ27032.1"/>
    <property type="molecule type" value="Genomic_DNA"/>
</dbReference>
<protein>
    <submittedName>
        <fullName evidence="2">Uncharacterized protein</fullName>
    </submittedName>
</protein>
<reference evidence="2 3" key="1">
    <citation type="submission" date="2019-09" db="EMBL/GenBank/DDBJ databases">
        <title>Gimesia benthica sp. nov., a novel bacterium isolated from deep-sea water of the Northwest Indian Ocean.</title>
        <authorList>
            <person name="Dai X."/>
        </authorList>
    </citation>
    <scope>NUCLEOTIDE SEQUENCE [LARGE SCALE GENOMIC DNA]</scope>
    <source>
        <strain evidence="2 3">E7</strain>
    </source>
</reference>
<keyword evidence="1" id="KW-0812">Transmembrane</keyword>
<sequence>MSPTRLGWAFGATGVVFYLGCMLTMAIVPREKVVVLFNGLLHGFNVDPILKTGVPVGEVVLGLISTFILGWIAGVLIAGIYNLGVRKSG</sequence>
<keyword evidence="1" id="KW-1133">Transmembrane helix</keyword>
<dbReference type="AlphaFoldDB" id="A0A6I6AN22"/>
<feature type="transmembrane region" description="Helical" evidence="1">
    <location>
        <begin position="7"/>
        <end position="28"/>
    </location>
</feature>
<evidence type="ECO:0000256" key="1">
    <source>
        <dbReference type="SAM" id="Phobius"/>
    </source>
</evidence>